<feature type="transmembrane region" description="Helical" evidence="2">
    <location>
        <begin position="151"/>
        <end position="172"/>
    </location>
</feature>
<dbReference type="Pfam" id="PF04749">
    <property type="entry name" value="PLAC8"/>
    <property type="match status" value="1"/>
</dbReference>
<protein>
    <submittedName>
        <fullName evidence="3">Uncharacterized protein</fullName>
    </submittedName>
</protein>
<evidence type="ECO:0000313" key="3">
    <source>
        <dbReference type="EMBL" id="KAL0922523.1"/>
    </source>
</evidence>
<dbReference type="Pfam" id="PF11204">
    <property type="entry name" value="DUF2985"/>
    <property type="match status" value="1"/>
</dbReference>
<sequence length="465" mass="53111">MQSMSSNPPLPDTTSDTSDAGRRRRFRVPFVRKINWGSLVRYGKKWVKHPMNIALLVWLFFVASCLVVLFLLMTGILNQNIPKSSVRKKWTEIFNQILNALFTIMCLYQHPRISHHLVLLCQWKSNDIVELRNVYCKNGTKKSHERAHMMFVVFLLQITCFSQYGLCALYWAYTSKTRPDWPQILFIALGTGAPIIAALYTVFSPLGRKTVSENDEESQQPNGDENELKLYKKSVVVTSPDWAGGLFDCCDDVSVCCLSFFCTFCIFGWNMERLGFGNMYVHIITFILLCSAPVLVFSVTALNINDYAIRYVVGIAGIVLCLFGFLYGGFWRIQMRKRFKLPANPCCFGFSAFSDFMKWLFCWSCSLAQEVRTGNFYDVENDRFCRNESEEGSQRVLDLLPSDNGAVLVIMSSLETEAASKCTVEQGNEMDIIKTGRREDEEAMNDEMMRPPLQPLIKPEGQPKS</sequence>
<evidence type="ECO:0000256" key="1">
    <source>
        <dbReference type="SAM" id="MobiDB-lite"/>
    </source>
</evidence>
<proteinExistence type="predicted"/>
<dbReference type="PANTHER" id="PTHR31045">
    <property type="entry name" value="PLAC8 FAMILY PROTEIN-RELATED"/>
    <property type="match status" value="1"/>
</dbReference>
<evidence type="ECO:0000256" key="2">
    <source>
        <dbReference type="SAM" id="Phobius"/>
    </source>
</evidence>
<reference evidence="3 4" key="1">
    <citation type="journal article" date="2024" name="Plant Biotechnol. J.">
        <title>Dendrobium thyrsiflorum genome and its molecular insights into genes involved in important horticultural traits.</title>
        <authorList>
            <person name="Chen B."/>
            <person name="Wang J.Y."/>
            <person name="Zheng P.J."/>
            <person name="Li K.L."/>
            <person name="Liang Y.M."/>
            <person name="Chen X.F."/>
            <person name="Zhang C."/>
            <person name="Zhao X."/>
            <person name="He X."/>
            <person name="Zhang G.Q."/>
            <person name="Liu Z.J."/>
            <person name="Xu Q."/>
        </authorList>
    </citation>
    <scope>NUCLEOTIDE SEQUENCE [LARGE SCALE GENOMIC DNA]</scope>
    <source>
        <strain evidence="3">GZMU011</strain>
    </source>
</reference>
<keyword evidence="4" id="KW-1185">Reference proteome</keyword>
<dbReference type="NCBIfam" id="TIGR01571">
    <property type="entry name" value="A_thal_Cys_rich"/>
    <property type="match status" value="1"/>
</dbReference>
<evidence type="ECO:0000313" key="4">
    <source>
        <dbReference type="Proteomes" id="UP001552299"/>
    </source>
</evidence>
<feature type="transmembrane region" description="Helical" evidence="2">
    <location>
        <begin position="308"/>
        <end position="330"/>
    </location>
</feature>
<name>A0ABD0VCZ6_DENTH</name>
<accession>A0ABD0VCZ6</accession>
<dbReference type="EMBL" id="JANQDX010000006">
    <property type="protein sequence ID" value="KAL0922523.1"/>
    <property type="molecule type" value="Genomic_DNA"/>
</dbReference>
<dbReference type="InterPro" id="IPR021369">
    <property type="entry name" value="DUF2985"/>
</dbReference>
<organism evidence="3 4">
    <name type="scientific">Dendrobium thyrsiflorum</name>
    <name type="common">Pinecone-like raceme dendrobium</name>
    <name type="synonym">Orchid</name>
    <dbReference type="NCBI Taxonomy" id="117978"/>
    <lineage>
        <taxon>Eukaryota</taxon>
        <taxon>Viridiplantae</taxon>
        <taxon>Streptophyta</taxon>
        <taxon>Embryophyta</taxon>
        <taxon>Tracheophyta</taxon>
        <taxon>Spermatophyta</taxon>
        <taxon>Magnoliopsida</taxon>
        <taxon>Liliopsida</taxon>
        <taxon>Asparagales</taxon>
        <taxon>Orchidaceae</taxon>
        <taxon>Epidendroideae</taxon>
        <taxon>Malaxideae</taxon>
        <taxon>Dendrobiinae</taxon>
        <taxon>Dendrobium</taxon>
    </lineage>
</organism>
<feature type="transmembrane region" description="Helical" evidence="2">
    <location>
        <begin position="184"/>
        <end position="203"/>
    </location>
</feature>
<keyword evidence="2" id="KW-0472">Membrane</keyword>
<feature type="region of interest" description="Disordered" evidence="1">
    <location>
        <begin position="1"/>
        <end position="20"/>
    </location>
</feature>
<keyword evidence="2" id="KW-1133">Transmembrane helix</keyword>
<dbReference type="AlphaFoldDB" id="A0ABD0VCZ6"/>
<keyword evidence="2" id="KW-0812">Transmembrane</keyword>
<gene>
    <name evidence="3" type="ORF">M5K25_006513</name>
</gene>
<feature type="transmembrane region" description="Helical" evidence="2">
    <location>
        <begin position="279"/>
        <end position="302"/>
    </location>
</feature>
<feature type="compositionally biased region" description="Polar residues" evidence="1">
    <location>
        <begin position="1"/>
        <end position="18"/>
    </location>
</feature>
<feature type="region of interest" description="Disordered" evidence="1">
    <location>
        <begin position="437"/>
        <end position="465"/>
    </location>
</feature>
<dbReference type="PANTHER" id="PTHR31045:SF19">
    <property type="entry name" value="OS03G0299800 PROTEIN"/>
    <property type="match status" value="1"/>
</dbReference>
<comment type="caution">
    <text evidence="3">The sequence shown here is derived from an EMBL/GenBank/DDBJ whole genome shotgun (WGS) entry which is preliminary data.</text>
</comment>
<dbReference type="Proteomes" id="UP001552299">
    <property type="component" value="Unassembled WGS sequence"/>
</dbReference>
<feature type="transmembrane region" description="Helical" evidence="2">
    <location>
        <begin position="53"/>
        <end position="73"/>
    </location>
</feature>
<dbReference type="InterPro" id="IPR006461">
    <property type="entry name" value="PLAC_motif_containing"/>
</dbReference>